<feature type="region of interest" description="Disordered" evidence="1">
    <location>
        <begin position="141"/>
        <end position="161"/>
    </location>
</feature>
<feature type="compositionally biased region" description="Polar residues" evidence="1">
    <location>
        <begin position="37"/>
        <end position="48"/>
    </location>
</feature>
<accession>A0A067MGM0</accession>
<dbReference type="EMBL" id="KL198041">
    <property type="protein sequence ID" value="KDQ13815.1"/>
    <property type="molecule type" value="Genomic_DNA"/>
</dbReference>
<reference evidence="3" key="1">
    <citation type="journal article" date="2014" name="Proc. Natl. Acad. Sci. U.S.A.">
        <title>Extensive sampling of basidiomycete genomes demonstrates inadequacy of the white-rot/brown-rot paradigm for wood decay fungi.</title>
        <authorList>
            <person name="Riley R."/>
            <person name="Salamov A.A."/>
            <person name="Brown D.W."/>
            <person name="Nagy L.G."/>
            <person name="Floudas D."/>
            <person name="Held B.W."/>
            <person name="Levasseur A."/>
            <person name="Lombard V."/>
            <person name="Morin E."/>
            <person name="Otillar R."/>
            <person name="Lindquist E.A."/>
            <person name="Sun H."/>
            <person name="LaButti K.M."/>
            <person name="Schmutz J."/>
            <person name="Jabbour D."/>
            <person name="Luo H."/>
            <person name="Baker S.E."/>
            <person name="Pisabarro A.G."/>
            <person name="Walton J.D."/>
            <person name="Blanchette R.A."/>
            <person name="Henrissat B."/>
            <person name="Martin F."/>
            <person name="Cullen D."/>
            <person name="Hibbett D.S."/>
            <person name="Grigoriev I.V."/>
        </authorList>
    </citation>
    <scope>NUCLEOTIDE SEQUENCE [LARGE SCALE GENOMIC DNA]</scope>
    <source>
        <strain evidence="3">FD-172 SS1</strain>
    </source>
</reference>
<dbReference type="InParanoid" id="A0A067MGM0"/>
<protein>
    <submittedName>
        <fullName evidence="2">Uncharacterized protein</fullName>
    </submittedName>
</protein>
<evidence type="ECO:0000313" key="2">
    <source>
        <dbReference type="EMBL" id="KDQ13815.1"/>
    </source>
</evidence>
<name>A0A067MGM0_BOTB1</name>
<dbReference type="HOGENOM" id="CLU_074396_0_0_1"/>
<organism evidence="2 3">
    <name type="scientific">Botryobasidium botryosum (strain FD-172 SS1)</name>
    <dbReference type="NCBI Taxonomy" id="930990"/>
    <lineage>
        <taxon>Eukaryota</taxon>
        <taxon>Fungi</taxon>
        <taxon>Dikarya</taxon>
        <taxon>Basidiomycota</taxon>
        <taxon>Agaricomycotina</taxon>
        <taxon>Agaricomycetes</taxon>
        <taxon>Cantharellales</taxon>
        <taxon>Botryobasidiaceae</taxon>
        <taxon>Botryobasidium</taxon>
    </lineage>
</organism>
<feature type="region of interest" description="Disordered" evidence="1">
    <location>
        <begin position="37"/>
        <end position="87"/>
    </location>
</feature>
<dbReference type="Proteomes" id="UP000027195">
    <property type="component" value="Unassembled WGS sequence"/>
</dbReference>
<dbReference type="OrthoDB" id="3260379at2759"/>
<dbReference type="AlphaFoldDB" id="A0A067MGM0"/>
<evidence type="ECO:0000256" key="1">
    <source>
        <dbReference type="SAM" id="MobiDB-lite"/>
    </source>
</evidence>
<gene>
    <name evidence="2" type="ORF">BOTBODRAFT_160100</name>
</gene>
<keyword evidence="3" id="KW-1185">Reference proteome</keyword>
<proteinExistence type="predicted"/>
<evidence type="ECO:0000313" key="3">
    <source>
        <dbReference type="Proteomes" id="UP000027195"/>
    </source>
</evidence>
<sequence>MSRKRIPPILHSELSEYASLIRALRVNSTLDLVPQLSRHSATKSSTPTPLDPFSVAEHTDGTDGELVSGGERDGDVSGKGNGKGKEREKVNWTRWPLIEGDVYVPEWGLGDEIKAIAKECLDSLEKERNLPLAVELSGVGGEANSSAPLPSEQDPDSSTDPEMTQVAYVTLSAHALLERIFALLASHWPRVESSLQNRVRPFGWEAVLETLSSSGIVDLSIIQNTKARIEALYGIESSFPALDRMRTAAKFSHDLASIESRLLPSHLSPILDLVQPSKPPRSAFHFNICSWPMILFFYFPGTTR</sequence>